<dbReference type="Pfam" id="PF09648">
    <property type="entry name" value="YycI"/>
    <property type="match status" value="1"/>
</dbReference>
<dbReference type="GO" id="GO:0016020">
    <property type="term" value="C:membrane"/>
    <property type="evidence" value="ECO:0007669"/>
    <property type="project" value="InterPro"/>
</dbReference>
<protein>
    <submittedName>
        <fullName evidence="3">Two-component signal transduction system YycFG, regulatory protein YycI</fullName>
    </submittedName>
</protein>
<evidence type="ECO:0000313" key="3">
    <source>
        <dbReference type="EMBL" id="SJZ43701.1"/>
    </source>
</evidence>
<dbReference type="Gene3D" id="2.40.128.690">
    <property type="entry name" value="YycH protein, domain 3-like"/>
    <property type="match status" value="1"/>
</dbReference>
<dbReference type="OrthoDB" id="2135943at2"/>
<feature type="transmembrane region" description="Helical" evidence="1">
    <location>
        <begin position="6"/>
        <end position="25"/>
    </location>
</feature>
<keyword evidence="1" id="KW-0812">Transmembrane</keyword>
<evidence type="ECO:0000256" key="1">
    <source>
        <dbReference type="SAM" id="Phobius"/>
    </source>
</evidence>
<evidence type="ECO:0000259" key="2">
    <source>
        <dbReference type="Pfam" id="PF09648"/>
    </source>
</evidence>
<feature type="domain" description="Regulatory protein YycH-like" evidence="2">
    <location>
        <begin position="35"/>
        <end position="263"/>
    </location>
</feature>
<dbReference type="Proteomes" id="UP000190328">
    <property type="component" value="Unassembled WGS sequence"/>
</dbReference>
<name>A0A1T4KMS3_9ENTE</name>
<dbReference type="AlphaFoldDB" id="A0A1T4KMS3"/>
<keyword evidence="4" id="KW-1185">Reference proteome</keyword>
<evidence type="ECO:0000313" key="4">
    <source>
        <dbReference type="Proteomes" id="UP000190328"/>
    </source>
</evidence>
<dbReference type="STRING" id="263852.SAMN02745116_00300"/>
<dbReference type="InterPro" id="IPR018604">
    <property type="entry name" value="YycI-like"/>
</dbReference>
<keyword evidence="1" id="KW-0472">Membrane</keyword>
<keyword evidence="1" id="KW-1133">Transmembrane helix</keyword>
<accession>A0A1T4KMS3</accession>
<dbReference type="EMBL" id="FUXI01000003">
    <property type="protein sequence ID" value="SJZ43701.1"/>
    <property type="molecule type" value="Genomic_DNA"/>
</dbReference>
<gene>
    <name evidence="3" type="ORF">SAMN02745116_00300</name>
</gene>
<reference evidence="3 4" key="1">
    <citation type="submission" date="2017-02" db="EMBL/GenBank/DDBJ databases">
        <authorList>
            <person name="Peterson S.W."/>
        </authorList>
    </citation>
    <scope>NUCLEOTIDE SEQUENCE [LARGE SCALE GENOMIC DNA]</scope>
    <source>
        <strain evidence="3 4">ATCC BAA-1030</strain>
    </source>
</reference>
<proteinExistence type="predicted"/>
<organism evidence="3 4">
    <name type="scientific">Pilibacter termitis</name>
    <dbReference type="NCBI Taxonomy" id="263852"/>
    <lineage>
        <taxon>Bacteria</taxon>
        <taxon>Bacillati</taxon>
        <taxon>Bacillota</taxon>
        <taxon>Bacilli</taxon>
        <taxon>Lactobacillales</taxon>
        <taxon>Enterococcaceae</taxon>
        <taxon>Pilibacter</taxon>
    </lineage>
</organism>
<sequence length="277" mass="31286">MDFRRIIQIFLIAFFALDIFLYLLYKENGGDNTEMNATLSVEARMKKDGIGFPTLLEKKQKGYYLSAEPTNFQLLEETDGENPFFSGKTVSFPTNYTFSVTSNKKYTVKENLEGNALGSFLSSTDAVLYGKDYTILKKTKEKTGTQQSLLLSQSYEGLPFMDEASKMTILLKKNDKSWEFNHYTQTHLSQIEPLREKQELISMREAITTLYNNSKIPNKSKISSCELGYVNILSVNNKQVFVPAWIVKLEIADGTAIEQVNAITNTIFSTTGISVGN</sequence>
<dbReference type="RefSeq" id="WP_078806266.1">
    <property type="nucleotide sequence ID" value="NZ_FUXI01000003.1"/>
</dbReference>